<feature type="compositionally biased region" description="Low complexity" evidence="5">
    <location>
        <begin position="38"/>
        <end position="52"/>
    </location>
</feature>
<dbReference type="InterPro" id="IPR039424">
    <property type="entry name" value="SBP_5"/>
</dbReference>
<feature type="region of interest" description="Disordered" evidence="5">
    <location>
        <begin position="38"/>
        <end position="68"/>
    </location>
</feature>
<protein>
    <submittedName>
        <fullName evidence="7">ABC transporter substrate-binding protein</fullName>
    </submittedName>
</protein>
<dbReference type="NCBIfam" id="TIGR01409">
    <property type="entry name" value="TAT_signal_seq"/>
    <property type="match status" value="1"/>
</dbReference>
<dbReference type="InterPro" id="IPR030678">
    <property type="entry name" value="Peptide/Ni-bd"/>
</dbReference>
<dbReference type="Gene3D" id="3.10.105.10">
    <property type="entry name" value="Dipeptide-binding Protein, Domain 3"/>
    <property type="match status" value="1"/>
</dbReference>
<dbReference type="PIRSF" id="PIRSF002741">
    <property type="entry name" value="MppA"/>
    <property type="match status" value="1"/>
</dbReference>
<reference evidence="7 8" key="1">
    <citation type="submission" date="2024-09" db="EMBL/GenBank/DDBJ databases">
        <authorList>
            <person name="Sun Q."/>
            <person name="Mori K."/>
        </authorList>
    </citation>
    <scope>NUCLEOTIDE SEQUENCE [LARGE SCALE GENOMIC DNA]</scope>
    <source>
        <strain evidence="7 8">KCTC 23076</strain>
    </source>
</reference>
<dbReference type="Pfam" id="PF00496">
    <property type="entry name" value="SBP_bac_5"/>
    <property type="match status" value="1"/>
</dbReference>
<keyword evidence="4" id="KW-0732">Signal</keyword>
<evidence type="ECO:0000259" key="6">
    <source>
        <dbReference type="Pfam" id="PF00496"/>
    </source>
</evidence>
<name>A0ABV6RUI8_9GAMM</name>
<dbReference type="CDD" id="cd00995">
    <property type="entry name" value="PBP2_NikA_DppA_OppA_like"/>
    <property type="match status" value="1"/>
</dbReference>
<evidence type="ECO:0000256" key="1">
    <source>
        <dbReference type="ARBA" id="ARBA00004196"/>
    </source>
</evidence>
<evidence type="ECO:0000256" key="3">
    <source>
        <dbReference type="ARBA" id="ARBA00022448"/>
    </source>
</evidence>
<proteinExistence type="inferred from homology"/>
<dbReference type="PROSITE" id="PS01040">
    <property type="entry name" value="SBP_BACTERIAL_5"/>
    <property type="match status" value="1"/>
</dbReference>
<dbReference type="InterPro" id="IPR019546">
    <property type="entry name" value="TAT_signal_bac_arc"/>
</dbReference>
<dbReference type="PANTHER" id="PTHR30290:SF10">
    <property type="entry name" value="PERIPLASMIC OLIGOPEPTIDE-BINDING PROTEIN-RELATED"/>
    <property type="match status" value="1"/>
</dbReference>
<keyword evidence="3" id="KW-0813">Transport</keyword>
<comment type="similarity">
    <text evidence="2">Belongs to the bacterial solute-binding protein 5 family.</text>
</comment>
<evidence type="ECO:0000256" key="2">
    <source>
        <dbReference type="ARBA" id="ARBA00005695"/>
    </source>
</evidence>
<dbReference type="PANTHER" id="PTHR30290">
    <property type="entry name" value="PERIPLASMIC BINDING COMPONENT OF ABC TRANSPORTER"/>
    <property type="match status" value="1"/>
</dbReference>
<keyword evidence="8" id="KW-1185">Reference proteome</keyword>
<evidence type="ECO:0000313" key="8">
    <source>
        <dbReference type="Proteomes" id="UP001589896"/>
    </source>
</evidence>
<evidence type="ECO:0000256" key="5">
    <source>
        <dbReference type="SAM" id="MobiDB-lite"/>
    </source>
</evidence>
<dbReference type="InterPro" id="IPR023765">
    <property type="entry name" value="SBP_5_CS"/>
</dbReference>
<evidence type="ECO:0000313" key="7">
    <source>
        <dbReference type="EMBL" id="MFC0680112.1"/>
    </source>
</evidence>
<dbReference type="PROSITE" id="PS51318">
    <property type="entry name" value="TAT"/>
    <property type="match status" value="1"/>
</dbReference>
<dbReference type="EMBL" id="JBHLTG010000005">
    <property type="protein sequence ID" value="MFC0680112.1"/>
    <property type="molecule type" value="Genomic_DNA"/>
</dbReference>
<comment type="subcellular location">
    <subcellularLocation>
        <location evidence="1">Cell envelope</location>
    </subcellularLocation>
</comment>
<dbReference type="SUPFAM" id="SSF53850">
    <property type="entry name" value="Periplasmic binding protein-like II"/>
    <property type="match status" value="1"/>
</dbReference>
<comment type="caution">
    <text evidence="7">The sequence shown here is derived from an EMBL/GenBank/DDBJ whole genome shotgun (WGS) entry which is preliminary data.</text>
</comment>
<dbReference type="InterPro" id="IPR000914">
    <property type="entry name" value="SBP_5_dom"/>
</dbReference>
<evidence type="ECO:0000256" key="4">
    <source>
        <dbReference type="ARBA" id="ARBA00022729"/>
    </source>
</evidence>
<accession>A0ABV6RUI8</accession>
<feature type="domain" description="Solute-binding protein family 5" evidence="6">
    <location>
        <begin position="117"/>
        <end position="478"/>
    </location>
</feature>
<organism evidence="7 8">
    <name type="scientific">Lysobacter korlensis</name>
    <dbReference type="NCBI Taxonomy" id="553636"/>
    <lineage>
        <taxon>Bacteria</taxon>
        <taxon>Pseudomonadati</taxon>
        <taxon>Pseudomonadota</taxon>
        <taxon>Gammaproteobacteria</taxon>
        <taxon>Lysobacterales</taxon>
        <taxon>Lysobacteraceae</taxon>
        <taxon>Lysobacter</taxon>
    </lineage>
</organism>
<dbReference type="Gene3D" id="3.40.190.10">
    <property type="entry name" value="Periplasmic binding protein-like II"/>
    <property type="match status" value="1"/>
</dbReference>
<gene>
    <name evidence="7" type="ORF">ACFFGH_19935</name>
</gene>
<dbReference type="RefSeq" id="WP_386671560.1">
    <property type="nucleotide sequence ID" value="NZ_JBHLTG010000005.1"/>
</dbReference>
<dbReference type="Proteomes" id="UP001589896">
    <property type="component" value="Unassembled WGS sequence"/>
</dbReference>
<sequence>MDEATRTASVWAAINSYAVDRRRFLQVAGITGAAATLAACSPGGGTTPNPTSTGGGSGSNPEIPGPPWEGGIRGGRGIVLWEDPTLTYDPPLAYGQGDYYGLQNVFRGLTFYGPEAEPQLDVAESVDLSEDGLTYTFKLREGVNFHNGRAVTAEDFKWTFERSTSAEIGSWVQGFLGSVEGHAEFVEGSADEITGIVAEDERTLVLKLTQPDVTILGVLGIPPFYVLPKEEVERLGDKWPENPVGCGPFKLKSWDAGASTIVFERNEDYIWAEELPYFDEVEYRWNVGADIAYLQVAKNEADATYAVPASAIPRIKQNAEQAERFKEWSSFTLTYFELDISKPPFDDIRVRKAVNHAFNKEKLVPLGIVPDGHFYPEGLLGYNESAPVYEYDPDKARALLEEAGATDISFTLPVFGEDTTTAQLLQQDLKDVGITVDIKTLSVNPYDIGMELPNQYRMWAMGWGMGLPDPSELFSSLIRTGAPSNFKQYSNEKIDELGKAAVSEADRDKRGEMYAEIERLLLEDAPYLFVGVDSAPTFISEQLQNFYYEPILRTYWDRYWKTGA</sequence>
<dbReference type="InterPro" id="IPR006311">
    <property type="entry name" value="TAT_signal"/>
</dbReference>